<dbReference type="Proteomes" id="UP000523863">
    <property type="component" value="Unassembled WGS sequence"/>
</dbReference>
<dbReference type="EMBL" id="JACHBL010000001">
    <property type="protein sequence ID" value="MBB5597838.1"/>
    <property type="molecule type" value="Genomic_DNA"/>
</dbReference>
<dbReference type="AlphaFoldDB" id="A0A7W8YA93"/>
<name>A0A7W8YA93_9MICC</name>
<accession>A0A7W8YA93</accession>
<organism evidence="1 2">
    <name type="scientific">Neomicrococcus lactis</name>
    <dbReference type="NCBI Taxonomy" id="732241"/>
    <lineage>
        <taxon>Bacteria</taxon>
        <taxon>Bacillati</taxon>
        <taxon>Actinomycetota</taxon>
        <taxon>Actinomycetes</taxon>
        <taxon>Micrococcales</taxon>
        <taxon>Micrococcaceae</taxon>
        <taxon>Neomicrococcus</taxon>
    </lineage>
</organism>
<protein>
    <submittedName>
        <fullName evidence="1">Uncharacterized protein</fullName>
    </submittedName>
</protein>
<comment type="caution">
    <text evidence="1">The sequence shown here is derived from an EMBL/GenBank/DDBJ whole genome shotgun (WGS) entry which is preliminary data.</text>
</comment>
<evidence type="ECO:0000313" key="1">
    <source>
        <dbReference type="EMBL" id="MBB5597838.1"/>
    </source>
</evidence>
<reference evidence="1 2" key="1">
    <citation type="submission" date="2020-08" db="EMBL/GenBank/DDBJ databases">
        <title>Sequencing the genomes of 1000 actinobacteria strains.</title>
        <authorList>
            <person name="Klenk H.-P."/>
        </authorList>
    </citation>
    <scope>NUCLEOTIDE SEQUENCE [LARGE SCALE GENOMIC DNA]</scope>
    <source>
        <strain evidence="1 2">DSM 23694</strain>
    </source>
</reference>
<proteinExistence type="predicted"/>
<gene>
    <name evidence="1" type="ORF">BKA12_000918</name>
</gene>
<evidence type="ECO:0000313" key="2">
    <source>
        <dbReference type="Proteomes" id="UP000523863"/>
    </source>
</evidence>
<sequence>MTDVIRCARLDSTSKSIVSSFGLVSTFASVDQPEVV</sequence>
<keyword evidence="2" id="KW-1185">Reference proteome</keyword>